<dbReference type="Gene3D" id="2.102.10.10">
    <property type="entry name" value="Rieske [2Fe-2S] iron-sulphur domain"/>
    <property type="match status" value="1"/>
</dbReference>
<sequence>MTELNEKPETPAGQHTGAVGPGPLNGSMQTFLSEVQSDLAQGMLSPRVLNDPELHQAELEHIFNKCWVFVGHVSEIPNNGDYVLRYMGEDQFIMVRDEQGEIQLLLNSCMHRGSPVCRAEKGNSSHFRCPYHGWIYKNSGDWNGAPQRAKAYRKFDGADWGLRKAPQVDTYQGLIFACLDPDAVSLREYLGDMCWYLDVLLGLNEQGMTTVGDPHRWEVPSNWKSGADNFVGDAYHVIALHQSLEEIGVLGGDVAKGVGANFHVALDGGHGLIVTHMPMPEPLGYMGFPPEVHSTFDLKGLDENQRAFLDGDHGVVGFTIFPNLSFFRSFGATEPGKPPAVFTLLRQWQPKGPENFELWNWSLEWKSAPKEFNDAAYRAGVGSFGPSGIFEQDDTVAWAGGPPTGRSVFARKTMKFNYQMGMEGMGDYAIREDWMGPGTASTTPWGEMNQRRWWQQWSDRLMAQ</sequence>
<evidence type="ECO:0000313" key="11">
    <source>
        <dbReference type="EMBL" id="MBR7673549.1"/>
    </source>
</evidence>
<dbReference type="EMBL" id="JAGSMN010000222">
    <property type="protein sequence ID" value="MBR7673549.1"/>
    <property type="molecule type" value="Genomic_DNA"/>
</dbReference>
<evidence type="ECO:0000256" key="4">
    <source>
        <dbReference type="ARBA" id="ARBA00022964"/>
    </source>
</evidence>
<name>A0A8T4INJ6_9ACTN</name>
<dbReference type="InterPro" id="IPR036922">
    <property type="entry name" value="Rieske_2Fe-2S_sf"/>
</dbReference>
<evidence type="ECO:0000256" key="2">
    <source>
        <dbReference type="ARBA" id="ARBA00022714"/>
    </source>
</evidence>
<keyword evidence="8" id="KW-0520">NAD</keyword>
<gene>
    <name evidence="11" type="ORF">KDA82_11065</name>
</gene>
<evidence type="ECO:0000256" key="3">
    <source>
        <dbReference type="ARBA" id="ARBA00022723"/>
    </source>
</evidence>
<reference evidence="11" key="1">
    <citation type="submission" date="2021-04" db="EMBL/GenBank/DDBJ databases">
        <title>Sequencing of actinobacteria type strains.</title>
        <authorList>
            <person name="Nguyen G.-S."/>
            <person name="Wentzel A."/>
        </authorList>
    </citation>
    <scope>NUCLEOTIDE SEQUENCE</scope>
    <source>
        <strain evidence="11">DSM 42095</strain>
    </source>
</reference>
<evidence type="ECO:0000313" key="12">
    <source>
        <dbReference type="Proteomes" id="UP000675554"/>
    </source>
</evidence>
<feature type="domain" description="Rieske" evidence="10">
    <location>
        <begin position="67"/>
        <end position="177"/>
    </location>
</feature>
<keyword evidence="6" id="KW-0408">Iron</keyword>
<keyword evidence="5" id="KW-0560">Oxidoreductase</keyword>
<comment type="caution">
    <text evidence="11">The sequence shown here is derived from an EMBL/GenBank/DDBJ whole genome shotgun (WGS) entry which is preliminary data.</text>
</comment>
<dbReference type="GO" id="GO:0005506">
    <property type="term" value="F:iron ion binding"/>
    <property type="evidence" value="ECO:0007669"/>
    <property type="project" value="InterPro"/>
</dbReference>
<evidence type="ECO:0000256" key="7">
    <source>
        <dbReference type="ARBA" id="ARBA00023014"/>
    </source>
</evidence>
<dbReference type="GO" id="GO:0051537">
    <property type="term" value="F:2 iron, 2 sulfur cluster binding"/>
    <property type="evidence" value="ECO:0007669"/>
    <property type="project" value="UniProtKB-KW"/>
</dbReference>
<dbReference type="PROSITE" id="PS51296">
    <property type="entry name" value="RIESKE"/>
    <property type="match status" value="1"/>
</dbReference>
<keyword evidence="2" id="KW-0001">2Fe-2S</keyword>
<protein>
    <submittedName>
        <fullName evidence="11">Rieske 2Fe-2S domain-containing protein</fullName>
    </submittedName>
</protein>
<dbReference type="GO" id="GO:0004497">
    <property type="term" value="F:monooxygenase activity"/>
    <property type="evidence" value="ECO:0007669"/>
    <property type="project" value="UniProtKB-ARBA"/>
</dbReference>
<keyword evidence="3" id="KW-0479">Metal-binding</keyword>
<comment type="similarity">
    <text evidence="1">Belongs to the bacterial ring-hydroxylating dioxygenase alpha subunit family.</text>
</comment>
<accession>A0A8T4INJ6</accession>
<dbReference type="Pfam" id="PF00848">
    <property type="entry name" value="Ring_hydroxyl_A"/>
    <property type="match status" value="1"/>
</dbReference>
<dbReference type="PANTHER" id="PTHR43756:SF1">
    <property type="entry name" value="3-PHENYLPROPIONATE_CINNAMIC ACID DIOXYGENASE SUBUNIT ALPHA"/>
    <property type="match status" value="1"/>
</dbReference>
<evidence type="ECO:0000256" key="8">
    <source>
        <dbReference type="ARBA" id="ARBA00023027"/>
    </source>
</evidence>
<dbReference type="InterPro" id="IPR017941">
    <property type="entry name" value="Rieske_2Fe-2S"/>
</dbReference>
<dbReference type="GO" id="GO:0051213">
    <property type="term" value="F:dioxygenase activity"/>
    <property type="evidence" value="ECO:0007669"/>
    <property type="project" value="UniProtKB-KW"/>
</dbReference>
<dbReference type="InterPro" id="IPR015879">
    <property type="entry name" value="Ring_hydroxy_dOase_asu_C_dom"/>
</dbReference>
<evidence type="ECO:0000256" key="9">
    <source>
        <dbReference type="SAM" id="MobiDB-lite"/>
    </source>
</evidence>
<dbReference type="InterPro" id="IPR015881">
    <property type="entry name" value="ARHD_Rieske_2Fe_2S"/>
</dbReference>
<dbReference type="PANTHER" id="PTHR43756">
    <property type="entry name" value="CHOLINE MONOOXYGENASE, CHLOROPLASTIC"/>
    <property type="match status" value="1"/>
</dbReference>
<evidence type="ECO:0000259" key="10">
    <source>
        <dbReference type="PROSITE" id="PS51296"/>
    </source>
</evidence>
<organism evidence="11 12">
    <name type="scientific">Streptomyces daliensis</name>
    <dbReference type="NCBI Taxonomy" id="299421"/>
    <lineage>
        <taxon>Bacteria</taxon>
        <taxon>Bacillati</taxon>
        <taxon>Actinomycetota</taxon>
        <taxon>Actinomycetes</taxon>
        <taxon>Kitasatosporales</taxon>
        <taxon>Streptomycetaceae</taxon>
        <taxon>Streptomyces</taxon>
    </lineage>
</organism>
<feature type="region of interest" description="Disordered" evidence="9">
    <location>
        <begin position="1"/>
        <end position="27"/>
    </location>
</feature>
<dbReference type="AlphaFoldDB" id="A0A8T4INJ6"/>
<keyword evidence="12" id="KW-1185">Reference proteome</keyword>
<dbReference type="GO" id="GO:0016705">
    <property type="term" value="F:oxidoreductase activity, acting on paired donors, with incorporation or reduction of molecular oxygen"/>
    <property type="evidence" value="ECO:0007669"/>
    <property type="project" value="UniProtKB-ARBA"/>
</dbReference>
<dbReference type="Proteomes" id="UP000675554">
    <property type="component" value="Unassembled WGS sequence"/>
</dbReference>
<dbReference type="SUPFAM" id="SSF55961">
    <property type="entry name" value="Bet v1-like"/>
    <property type="match status" value="1"/>
</dbReference>
<evidence type="ECO:0000256" key="1">
    <source>
        <dbReference type="ARBA" id="ARBA00008751"/>
    </source>
</evidence>
<proteinExistence type="inferred from homology"/>
<dbReference type="SUPFAM" id="SSF50022">
    <property type="entry name" value="ISP domain"/>
    <property type="match status" value="1"/>
</dbReference>
<dbReference type="Gene3D" id="3.90.380.10">
    <property type="entry name" value="Naphthalene 1,2-dioxygenase Alpha Subunit, Chain A, domain 1"/>
    <property type="match status" value="1"/>
</dbReference>
<keyword evidence="7" id="KW-0411">Iron-sulfur</keyword>
<dbReference type="PRINTS" id="PR00090">
    <property type="entry name" value="RNGDIOXGNASE"/>
</dbReference>
<dbReference type="InterPro" id="IPR001663">
    <property type="entry name" value="Rng_hydr_dOase-A"/>
</dbReference>
<keyword evidence="4" id="KW-0223">Dioxygenase</keyword>
<evidence type="ECO:0000256" key="6">
    <source>
        <dbReference type="ARBA" id="ARBA00023004"/>
    </source>
</evidence>
<dbReference type="Pfam" id="PF00355">
    <property type="entry name" value="Rieske"/>
    <property type="match status" value="1"/>
</dbReference>
<evidence type="ECO:0000256" key="5">
    <source>
        <dbReference type="ARBA" id="ARBA00023002"/>
    </source>
</evidence>
<dbReference type="PROSITE" id="PS00570">
    <property type="entry name" value="RING_HYDROXYL_ALPHA"/>
    <property type="match status" value="1"/>
</dbReference>